<accession>A0A2W5EDE0</accession>
<gene>
    <name evidence="1" type="ORF">DI598_19565</name>
</gene>
<dbReference type="InterPro" id="IPR037198">
    <property type="entry name" value="MutL_C_sf"/>
</dbReference>
<organism evidence="1 2">
    <name type="scientific">Pseudopedobacter saltans</name>
    <dbReference type="NCBI Taxonomy" id="151895"/>
    <lineage>
        <taxon>Bacteria</taxon>
        <taxon>Pseudomonadati</taxon>
        <taxon>Bacteroidota</taxon>
        <taxon>Sphingobacteriia</taxon>
        <taxon>Sphingobacteriales</taxon>
        <taxon>Sphingobacteriaceae</taxon>
        <taxon>Pseudopedobacter</taxon>
    </lineage>
</organism>
<evidence type="ECO:0000313" key="2">
    <source>
        <dbReference type="Proteomes" id="UP000249645"/>
    </source>
</evidence>
<protein>
    <submittedName>
        <fullName evidence="1">DNA mismatch repair protein MutL</fullName>
    </submittedName>
</protein>
<proteinExistence type="predicted"/>
<feature type="non-terminal residue" evidence="1">
    <location>
        <position position="1"/>
    </location>
</feature>
<dbReference type="Gene3D" id="3.30.1540.20">
    <property type="entry name" value="MutL, C-terminal domain, dimerisation subdomain"/>
    <property type="match status" value="1"/>
</dbReference>
<dbReference type="InterPro" id="IPR042120">
    <property type="entry name" value="MutL_C_dimsub"/>
</dbReference>
<sequence>KLGYNIIQEDTGFVINGIPSDSLEGNETHTIELLLEQIKHFSSDVKFSRREKVVRCLARQQAIKAGRSLSQSEMKTLVEELFACEFSNISVVGDAPTFIQYKEEAIDRMFGRN</sequence>
<comment type="caution">
    <text evidence="1">The sequence shown here is derived from an EMBL/GenBank/DDBJ whole genome shotgun (WGS) entry which is preliminary data.</text>
</comment>
<dbReference type="AlphaFoldDB" id="A0A2W5EDE0"/>
<dbReference type="Proteomes" id="UP000249645">
    <property type="component" value="Unassembled WGS sequence"/>
</dbReference>
<evidence type="ECO:0000313" key="1">
    <source>
        <dbReference type="EMBL" id="PZP40014.1"/>
    </source>
</evidence>
<dbReference type="SUPFAM" id="SSF118116">
    <property type="entry name" value="DNA mismatch repair protein MutL"/>
    <property type="match status" value="1"/>
</dbReference>
<name>A0A2W5EDE0_9SPHI</name>
<reference evidence="1 2" key="1">
    <citation type="submission" date="2017-11" db="EMBL/GenBank/DDBJ databases">
        <title>Infants hospitalized years apart are colonized by the same room-sourced microbial strains.</title>
        <authorList>
            <person name="Brooks B."/>
            <person name="Olm M.R."/>
            <person name="Firek B.A."/>
            <person name="Baker R."/>
            <person name="Thomas B.C."/>
            <person name="Morowitz M.J."/>
            <person name="Banfield J.F."/>
        </authorList>
    </citation>
    <scope>NUCLEOTIDE SEQUENCE [LARGE SCALE GENOMIC DNA]</scope>
    <source>
        <strain evidence="1">S2_009_000_R2_76</strain>
    </source>
</reference>
<dbReference type="EMBL" id="QFOI01000630">
    <property type="protein sequence ID" value="PZP40014.1"/>
    <property type="molecule type" value="Genomic_DNA"/>
</dbReference>